<evidence type="ECO:0000256" key="4">
    <source>
        <dbReference type="ARBA" id="ARBA00022958"/>
    </source>
</evidence>
<evidence type="ECO:0000259" key="10">
    <source>
        <dbReference type="Pfam" id="PF07885"/>
    </source>
</evidence>
<evidence type="ECO:0000256" key="5">
    <source>
        <dbReference type="ARBA" id="ARBA00022989"/>
    </source>
</evidence>
<keyword evidence="4" id="KW-0630">Potassium</keyword>
<dbReference type="Gene3D" id="1.10.287.70">
    <property type="match status" value="1"/>
</dbReference>
<name>A0ABU7E773_9TELE</name>
<protein>
    <recommendedName>
        <fullName evidence="10">Potassium channel domain-containing protein</fullName>
    </recommendedName>
</protein>
<evidence type="ECO:0000313" key="12">
    <source>
        <dbReference type="Proteomes" id="UP001352852"/>
    </source>
</evidence>
<keyword evidence="5 9" id="KW-1133">Transmembrane helix</keyword>
<evidence type="ECO:0000313" key="11">
    <source>
        <dbReference type="EMBL" id="MED6283084.1"/>
    </source>
</evidence>
<dbReference type="InterPro" id="IPR003280">
    <property type="entry name" value="2pore_dom_K_chnl"/>
</dbReference>
<dbReference type="EMBL" id="JAHUTJ010049427">
    <property type="protein sequence ID" value="MED6283084.1"/>
    <property type="molecule type" value="Genomic_DNA"/>
</dbReference>
<dbReference type="InterPro" id="IPR013099">
    <property type="entry name" value="K_chnl_dom"/>
</dbReference>
<feature type="transmembrane region" description="Helical" evidence="9">
    <location>
        <begin position="44"/>
        <end position="61"/>
    </location>
</feature>
<keyword evidence="12" id="KW-1185">Reference proteome</keyword>
<evidence type="ECO:0000256" key="1">
    <source>
        <dbReference type="ARBA" id="ARBA00004141"/>
    </source>
</evidence>
<keyword evidence="7 9" id="KW-0472">Membrane</keyword>
<sequence>KRKIRPTTVRVMSAVLSILIGCLIFLAVPTVVFQKVEKWSFLESLYFVVITLTTVGFGDYVPGANMHPHVLYVAEGKCDKCGLCKFKNKIKLKIKMKTIDARAQNKLLFYDTRQKL</sequence>
<comment type="subcellular location">
    <subcellularLocation>
        <location evidence="1">Membrane</location>
        <topology evidence="1">Multi-pass membrane protein</topology>
    </subcellularLocation>
</comment>
<reference evidence="11 12" key="1">
    <citation type="submission" date="2021-06" db="EMBL/GenBank/DDBJ databases">
        <authorList>
            <person name="Palmer J.M."/>
        </authorList>
    </citation>
    <scope>NUCLEOTIDE SEQUENCE [LARGE SCALE GENOMIC DNA]</scope>
    <source>
        <strain evidence="11 12">CL_MEX2019</strain>
        <tissue evidence="11">Muscle</tissue>
    </source>
</reference>
<proteinExistence type="predicted"/>
<evidence type="ECO:0000256" key="8">
    <source>
        <dbReference type="ARBA" id="ARBA00023303"/>
    </source>
</evidence>
<gene>
    <name evidence="11" type="ORF">CHARACLAT_005067</name>
</gene>
<feature type="non-terminal residue" evidence="11">
    <location>
        <position position="1"/>
    </location>
</feature>
<dbReference type="SUPFAM" id="SSF81324">
    <property type="entry name" value="Voltage-gated potassium channels"/>
    <property type="match status" value="1"/>
</dbReference>
<evidence type="ECO:0000256" key="3">
    <source>
        <dbReference type="ARBA" id="ARBA00022692"/>
    </source>
</evidence>
<dbReference type="PANTHER" id="PTHR11003">
    <property type="entry name" value="POTASSIUM CHANNEL, SUBFAMILY K"/>
    <property type="match status" value="1"/>
</dbReference>
<dbReference type="Proteomes" id="UP001352852">
    <property type="component" value="Unassembled WGS sequence"/>
</dbReference>
<feature type="domain" description="Potassium channel" evidence="10">
    <location>
        <begin position="20"/>
        <end position="65"/>
    </location>
</feature>
<evidence type="ECO:0000256" key="7">
    <source>
        <dbReference type="ARBA" id="ARBA00023136"/>
    </source>
</evidence>
<evidence type="ECO:0000256" key="6">
    <source>
        <dbReference type="ARBA" id="ARBA00023065"/>
    </source>
</evidence>
<keyword evidence="2" id="KW-0813">Transport</keyword>
<keyword evidence="3 9" id="KW-0812">Transmembrane</keyword>
<dbReference type="PANTHER" id="PTHR11003:SF344">
    <property type="entry name" value="POTASSIUM CHANNEL SUBFAMILY K MEMBER 2-LIKE"/>
    <property type="match status" value="1"/>
</dbReference>
<accession>A0ABU7E773</accession>
<feature type="transmembrane region" description="Helical" evidence="9">
    <location>
        <begin position="12"/>
        <end position="32"/>
    </location>
</feature>
<organism evidence="11 12">
    <name type="scientific">Characodon lateralis</name>
    <dbReference type="NCBI Taxonomy" id="208331"/>
    <lineage>
        <taxon>Eukaryota</taxon>
        <taxon>Metazoa</taxon>
        <taxon>Chordata</taxon>
        <taxon>Craniata</taxon>
        <taxon>Vertebrata</taxon>
        <taxon>Euteleostomi</taxon>
        <taxon>Actinopterygii</taxon>
        <taxon>Neopterygii</taxon>
        <taxon>Teleostei</taxon>
        <taxon>Neoteleostei</taxon>
        <taxon>Acanthomorphata</taxon>
        <taxon>Ovalentaria</taxon>
        <taxon>Atherinomorphae</taxon>
        <taxon>Cyprinodontiformes</taxon>
        <taxon>Goodeidae</taxon>
        <taxon>Characodon</taxon>
    </lineage>
</organism>
<dbReference type="Pfam" id="PF07885">
    <property type="entry name" value="Ion_trans_2"/>
    <property type="match status" value="1"/>
</dbReference>
<comment type="caution">
    <text evidence="11">The sequence shown here is derived from an EMBL/GenBank/DDBJ whole genome shotgun (WGS) entry which is preliminary data.</text>
</comment>
<evidence type="ECO:0000256" key="9">
    <source>
        <dbReference type="SAM" id="Phobius"/>
    </source>
</evidence>
<evidence type="ECO:0000256" key="2">
    <source>
        <dbReference type="ARBA" id="ARBA00022448"/>
    </source>
</evidence>
<keyword evidence="6" id="KW-0406">Ion transport</keyword>
<keyword evidence="8" id="KW-0407">Ion channel</keyword>